<evidence type="ECO:0000313" key="7">
    <source>
        <dbReference type="Proteomes" id="UP000006241"/>
    </source>
</evidence>
<dbReference type="InterPro" id="IPR036737">
    <property type="entry name" value="OmpA-like_sf"/>
</dbReference>
<dbReference type="EMBL" id="ACHB01000011">
    <property type="protein sequence ID" value="EEI93836.1"/>
    <property type="molecule type" value="Genomic_DNA"/>
</dbReference>
<dbReference type="PANTHER" id="PTHR30329">
    <property type="entry name" value="STATOR ELEMENT OF FLAGELLAR MOTOR COMPLEX"/>
    <property type="match status" value="1"/>
</dbReference>
<proteinExistence type="predicted"/>
<sequence>MKVKNIYRLLVIAILMIGGLTSVEGQEQLSLRSTADKLYYQYEYYNASRIYEKLVDTKKPRVQDMERLAECYYRINDYTLAQNWYARVIDGGKFSDQSQLNYAETLKKNGNYAAAKEQFTQYGTRTGKTAEVSLAIQGADSAVVWMANPTLHKLKNEETINTRYSEFGTTPLYNSVLYVGEPSGWDGKTSGMTGRPYLRIYSSSKENDGITLKYPSILPDVFNNAPYHVGPVAANKEENILFVTRTHPGEDAEKQRSGNYRFKKHNLELLIYTRSGDSWTEVAFPYNNVKSYSVGHAALSDDEQTLYFASDMPGGKGGVDIWYCIRQADGSWGTPVNAGEEINSAGDEMFPSVFGSKLYYSSNGFAGMGGLDIFVAEGQQHTFHNRHNLRFPVNSASDDFCYVMVSDSPESFYGYVSSDRSGGKGLDDIYSFSYDKPKIRIRLEGQTLNKVTSDQIEDVQLTLLDDKGQVVLRRLSDAKGAFTFPVDARTNYRVVAEKIKFHGDSVAVPALYPQKDTTIRLTLRLQPVIEKGTSFVLENIYYDLDKYNIREDAKPILNQLVRTMRDNPTLKIELSSHTDSRATAKYNMKLSQNRAQAAVDYIVSRGIARDRIVAKGYGESKLVNKCADGVKCSDAEHQANRRTEIKVLEY</sequence>
<evidence type="ECO:0000256" key="2">
    <source>
        <dbReference type="ARBA" id="ARBA00023136"/>
    </source>
</evidence>
<dbReference type="PRINTS" id="PR01021">
    <property type="entry name" value="OMPADOMAIN"/>
</dbReference>
<dbReference type="GO" id="GO:0009279">
    <property type="term" value="C:cell outer membrane"/>
    <property type="evidence" value="ECO:0007669"/>
    <property type="project" value="UniProtKB-SubCell"/>
</dbReference>
<comment type="subcellular location">
    <subcellularLocation>
        <location evidence="1">Cell outer membrane</location>
    </subcellularLocation>
</comment>
<dbReference type="PROSITE" id="PS51123">
    <property type="entry name" value="OMPA_2"/>
    <property type="match status" value="1"/>
</dbReference>
<keyword evidence="3" id="KW-0998">Cell outer membrane</keyword>
<evidence type="ECO:0000313" key="6">
    <source>
        <dbReference type="EMBL" id="EEI93836.1"/>
    </source>
</evidence>
<dbReference type="HOGENOM" id="CLU_014978_0_0_10"/>
<dbReference type="SUPFAM" id="SSF48452">
    <property type="entry name" value="TPR-like"/>
    <property type="match status" value="1"/>
</dbReference>
<reference evidence="6 7" key="1">
    <citation type="submission" date="2009-01" db="EMBL/GenBank/DDBJ databases">
        <authorList>
            <person name="Qin X."/>
            <person name="Bachman B."/>
            <person name="Battles P."/>
            <person name="Bell A."/>
            <person name="Bess C."/>
            <person name="Bickham C."/>
            <person name="Chaboub L."/>
            <person name="Chen D."/>
            <person name="Coyle M."/>
            <person name="Deiros D.R."/>
            <person name="Dinh H."/>
            <person name="Forbes L."/>
            <person name="Fowler G."/>
            <person name="Francisco L."/>
            <person name="Fu Q."/>
            <person name="Gubbala S."/>
            <person name="Hale W."/>
            <person name="Han Y."/>
            <person name="Hemphill L."/>
            <person name="Highlander S.K."/>
            <person name="Hirani K."/>
            <person name="Hogues M."/>
            <person name="Jackson L."/>
            <person name="Jakkamsetti A."/>
            <person name="Javaid M."/>
            <person name="Jiang H."/>
            <person name="Korchina V."/>
            <person name="Kovar C."/>
            <person name="Lara F."/>
            <person name="Lee S."/>
            <person name="Mata R."/>
            <person name="Mathew T."/>
            <person name="Moen C."/>
            <person name="Morales K."/>
            <person name="Munidasa M."/>
            <person name="Nazareth L."/>
            <person name="Ngo R."/>
            <person name="Nguyen L."/>
            <person name="Okwuonu G."/>
            <person name="Ongeri F."/>
            <person name="Patil S."/>
            <person name="Petrosino J."/>
            <person name="Pham C."/>
            <person name="Pham P."/>
            <person name="Pu L.-L."/>
            <person name="Puazo M."/>
            <person name="Raj R."/>
            <person name="Reid J."/>
            <person name="Rouhana J."/>
            <person name="Saada N."/>
            <person name="Shang Y."/>
            <person name="Simmons D."/>
            <person name="Thornton R."/>
            <person name="Warren J."/>
            <person name="Weissenberger G."/>
            <person name="Zhang J."/>
            <person name="Zhang L."/>
            <person name="Zhou C."/>
            <person name="Zhu D."/>
            <person name="Muzny D."/>
            <person name="Worley K."/>
            <person name="Gibbs R."/>
        </authorList>
    </citation>
    <scope>NUCLEOTIDE SEQUENCE [LARGE SCALE GENOMIC DNA]</scope>
    <source>
        <strain evidence="6 7">ATCC 33300</strain>
    </source>
</reference>
<dbReference type="Gene3D" id="3.30.1330.60">
    <property type="entry name" value="OmpA-like domain"/>
    <property type="match status" value="1"/>
</dbReference>
<organism evidence="6 7">
    <name type="scientific">Sphingobacterium spiritivorum ATCC 33300</name>
    <dbReference type="NCBI Taxonomy" id="525372"/>
    <lineage>
        <taxon>Bacteria</taxon>
        <taxon>Pseudomonadati</taxon>
        <taxon>Bacteroidota</taxon>
        <taxon>Sphingobacteriia</taxon>
        <taxon>Sphingobacteriales</taxon>
        <taxon>Sphingobacteriaceae</taxon>
        <taxon>Sphingobacterium</taxon>
    </lineage>
</organism>
<dbReference type="InterPro" id="IPR006664">
    <property type="entry name" value="OMP_bac"/>
</dbReference>
<dbReference type="AlphaFoldDB" id="C2FTB2"/>
<dbReference type="SUPFAM" id="SSF103088">
    <property type="entry name" value="OmpA-like"/>
    <property type="match status" value="1"/>
</dbReference>
<dbReference type="InterPro" id="IPR050330">
    <property type="entry name" value="Bact_OuterMem_StrucFunc"/>
</dbReference>
<keyword evidence="2 4" id="KW-0472">Membrane</keyword>
<evidence type="ECO:0000256" key="4">
    <source>
        <dbReference type="PROSITE-ProRule" id="PRU00473"/>
    </source>
</evidence>
<evidence type="ECO:0000256" key="1">
    <source>
        <dbReference type="ARBA" id="ARBA00004442"/>
    </source>
</evidence>
<accession>C2FTB2</accession>
<dbReference type="InterPro" id="IPR006665">
    <property type="entry name" value="OmpA-like"/>
</dbReference>
<dbReference type="CDD" id="cd07185">
    <property type="entry name" value="OmpA_C-like"/>
    <property type="match status" value="1"/>
</dbReference>
<dbReference type="InterPro" id="IPR011990">
    <property type="entry name" value="TPR-like_helical_dom_sf"/>
</dbReference>
<comment type="caution">
    <text evidence="6">The sequence shown here is derived from an EMBL/GenBank/DDBJ whole genome shotgun (WGS) entry which is preliminary data.</text>
</comment>
<dbReference type="Gene3D" id="1.25.40.10">
    <property type="entry name" value="Tetratricopeptide repeat domain"/>
    <property type="match status" value="1"/>
</dbReference>
<dbReference type="Pfam" id="PF00691">
    <property type="entry name" value="OmpA"/>
    <property type="match status" value="1"/>
</dbReference>
<name>C2FTB2_SPHSI</name>
<dbReference type="PANTHER" id="PTHR30329:SF21">
    <property type="entry name" value="LIPOPROTEIN YIAD-RELATED"/>
    <property type="match status" value="1"/>
</dbReference>
<dbReference type="RefSeq" id="WP_003011999.1">
    <property type="nucleotide sequence ID" value="NZ_GG668636.1"/>
</dbReference>
<evidence type="ECO:0000259" key="5">
    <source>
        <dbReference type="PROSITE" id="PS51123"/>
    </source>
</evidence>
<dbReference type="Proteomes" id="UP000006241">
    <property type="component" value="Unassembled WGS sequence"/>
</dbReference>
<feature type="domain" description="OmpA-like" evidence="5">
    <location>
        <begin position="529"/>
        <end position="650"/>
    </location>
</feature>
<gene>
    <name evidence="6" type="ORF">HMPREF0765_0568</name>
</gene>
<evidence type="ECO:0000256" key="3">
    <source>
        <dbReference type="ARBA" id="ARBA00023237"/>
    </source>
</evidence>
<protein>
    <submittedName>
        <fullName evidence="6">OmpA family protein</fullName>
    </submittedName>
</protein>